<dbReference type="GeneID" id="54478282"/>
<dbReference type="EMBL" id="MU001636">
    <property type="protein sequence ID" value="KAF2482646.1"/>
    <property type="molecule type" value="Genomic_DNA"/>
</dbReference>
<proteinExistence type="predicted"/>
<dbReference type="Proteomes" id="UP000799767">
    <property type="component" value="Unassembled WGS sequence"/>
</dbReference>
<gene>
    <name evidence="2" type="ORF">BDY17DRAFT_324914</name>
</gene>
<evidence type="ECO:0000313" key="3">
    <source>
        <dbReference type="Proteomes" id="UP000799767"/>
    </source>
</evidence>
<accession>A0A6A6PS91</accession>
<evidence type="ECO:0000256" key="1">
    <source>
        <dbReference type="SAM" id="MobiDB-lite"/>
    </source>
</evidence>
<dbReference type="RefSeq" id="XP_033589216.1">
    <property type="nucleotide sequence ID" value="XM_033737280.1"/>
</dbReference>
<dbReference type="AlphaFoldDB" id="A0A6A6PS91"/>
<sequence length="200" mass="22195">MAPRRKVKIASAREPNPSPNAQFSALYAANKKQIACEGVIDTPRTEDEPARAHESRDKASKGFLMALHAFSVPEPRTPEFSEPLSSEQRTAIKKLWEWTKKEKQRRIDGDPASSIAPALRDFAATIPTTKSAEGGEIWVPINRPPVTGYAARDVDDMSSESEPDFDLPVLSTELQALVDLNNLPVFIEKKKIKEGITEEK</sequence>
<organism evidence="2 3">
    <name type="scientific">Neohortaea acidophila</name>
    <dbReference type="NCBI Taxonomy" id="245834"/>
    <lineage>
        <taxon>Eukaryota</taxon>
        <taxon>Fungi</taxon>
        <taxon>Dikarya</taxon>
        <taxon>Ascomycota</taxon>
        <taxon>Pezizomycotina</taxon>
        <taxon>Dothideomycetes</taxon>
        <taxon>Dothideomycetidae</taxon>
        <taxon>Mycosphaerellales</taxon>
        <taxon>Teratosphaeriaceae</taxon>
        <taxon>Neohortaea</taxon>
    </lineage>
</organism>
<protein>
    <submittedName>
        <fullName evidence="2">Uncharacterized protein</fullName>
    </submittedName>
</protein>
<keyword evidence="3" id="KW-1185">Reference proteome</keyword>
<feature type="region of interest" description="Disordered" evidence="1">
    <location>
        <begin position="1"/>
        <end position="21"/>
    </location>
</feature>
<evidence type="ECO:0000313" key="2">
    <source>
        <dbReference type="EMBL" id="KAF2482646.1"/>
    </source>
</evidence>
<reference evidence="2" key="1">
    <citation type="journal article" date="2020" name="Stud. Mycol.">
        <title>101 Dothideomycetes genomes: a test case for predicting lifestyles and emergence of pathogens.</title>
        <authorList>
            <person name="Haridas S."/>
            <person name="Albert R."/>
            <person name="Binder M."/>
            <person name="Bloem J."/>
            <person name="Labutti K."/>
            <person name="Salamov A."/>
            <person name="Andreopoulos B."/>
            <person name="Baker S."/>
            <person name="Barry K."/>
            <person name="Bills G."/>
            <person name="Bluhm B."/>
            <person name="Cannon C."/>
            <person name="Castanera R."/>
            <person name="Culley D."/>
            <person name="Daum C."/>
            <person name="Ezra D."/>
            <person name="Gonzalez J."/>
            <person name="Henrissat B."/>
            <person name="Kuo A."/>
            <person name="Liang C."/>
            <person name="Lipzen A."/>
            <person name="Lutzoni F."/>
            <person name="Magnuson J."/>
            <person name="Mondo S."/>
            <person name="Nolan M."/>
            <person name="Ohm R."/>
            <person name="Pangilinan J."/>
            <person name="Park H.-J."/>
            <person name="Ramirez L."/>
            <person name="Alfaro M."/>
            <person name="Sun H."/>
            <person name="Tritt A."/>
            <person name="Yoshinaga Y."/>
            <person name="Zwiers L.-H."/>
            <person name="Turgeon B."/>
            <person name="Goodwin S."/>
            <person name="Spatafora J."/>
            <person name="Crous P."/>
            <person name="Grigoriev I."/>
        </authorList>
    </citation>
    <scope>NUCLEOTIDE SEQUENCE</scope>
    <source>
        <strain evidence="2">CBS 113389</strain>
    </source>
</reference>
<name>A0A6A6PS91_9PEZI</name>